<keyword evidence="6" id="KW-1185">Reference proteome</keyword>
<dbReference type="GO" id="GO:0003677">
    <property type="term" value="F:DNA binding"/>
    <property type="evidence" value="ECO:0007669"/>
    <property type="project" value="UniProtKB-KW"/>
</dbReference>
<reference evidence="5 6" key="1">
    <citation type="submission" date="2020-07" db="EMBL/GenBank/DDBJ databases">
        <title>Streptomyces isolated from Indian soil.</title>
        <authorList>
            <person name="Mandal S."/>
            <person name="Maiti P.K."/>
        </authorList>
    </citation>
    <scope>NUCLEOTIDE SEQUENCE [LARGE SCALE GENOMIC DNA]</scope>
    <source>
        <strain evidence="5 6">PSKA54</strain>
    </source>
</reference>
<dbReference type="PANTHER" id="PTHR33204">
    <property type="entry name" value="TRANSCRIPTIONAL REGULATOR, MARR FAMILY"/>
    <property type="match status" value="1"/>
</dbReference>
<dbReference type="EMBL" id="JACEQY010000024">
    <property type="protein sequence ID" value="MBA4863877.1"/>
    <property type="molecule type" value="Genomic_DNA"/>
</dbReference>
<evidence type="ECO:0000259" key="4">
    <source>
        <dbReference type="PROSITE" id="PS51118"/>
    </source>
</evidence>
<sequence>MSLGHTGVTAPVAADAARRDIPDPVVSCGSPPEDCGIRDVQDRLGDKWSVMVLSELAAGIRRFRQLQRAVPGISQRMLTVTVRRLERDGLISRTVHPTIPPQVEYELTEMGHSLTHLIRALADWSLDHREAIAEARRTWDEANPT</sequence>
<dbReference type="InterPro" id="IPR002577">
    <property type="entry name" value="HTH_HxlR"/>
</dbReference>
<dbReference type="Pfam" id="PF01638">
    <property type="entry name" value="HxlR"/>
    <property type="match status" value="1"/>
</dbReference>
<dbReference type="InterPro" id="IPR036388">
    <property type="entry name" value="WH-like_DNA-bd_sf"/>
</dbReference>
<name>A0A7W2D330_9ACTN</name>
<keyword evidence="3" id="KW-0804">Transcription</keyword>
<gene>
    <name evidence="5" type="ORF">H1V43_21450</name>
</gene>
<evidence type="ECO:0000256" key="2">
    <source>
        <dbReference type="ARBA" id="ARBA00023125"/>
    </source>
</evidence>
<dbReference type="AlphaFoldDB" id="A0A7W2D330"/>
<dbReference type="RefSeq" id="WP_181865585.1">
    <property type="nucleotide sequence ID" value="NZ_JACEQY010000024.1"/>
</dbReference>
<dbReference type="Proteomes" id="UP000586976">
    <property type="component" value="Unassembled WGS sequence"/>
</dbReference>
<proteinExistence type="predicted"/>
<evidence type="ECO:0000256" key="3">
    <source>
        <dbReference type="ARBA" id="ARBA00023163"/>
    </source>
</evidence>
<dbReference type="SUPFAM" id="SSF46785">
    <property type="entry name" value="Winged helix' DNA-binding domain"/>
    <property type="match status" value="1"/>
</dbReference>
<keyword evidence="1" id="KW-0805">Transcription regulation</keyword>
<dbReference type="PANTHER" id="PTHR33204:SF39">
    <property type="entry name" value="TRANSCRIPTIONAL REGULATORY PROTEIN"/>
    <property type="match status" value="1"/>
</dbReference>
<feature type="domain" description="HTH hxlR-type" evidence="4">
    <location>
        <begin position="35"/>
        <end position="133"/>
    </location>
</feature>
<organism evidence="5 6">
    <name type="scientific">Streptomyces himalayensis subsp. aureolus</name>
    <dbReference type="NCBI Taxonomy" id="2758039"/>
    <lineage>
        <taxon>Bacteria</taxon>
        <taxon>Bacillati</taxon>
        <taxon>Actinomycetota</taxon>
        <taxon>Actinomycetes</taxon>
        <taxon>Kitasatosporales</taxon>
        <taxon>Streptomycetaceae</taxon>
        <taxon>Streptomyces</taxon>
        <taxon>Streptomyces himalayensis</taxon>
    </lineage>
</organism>
<accession>A0A7W2D330</accession>
<evidence type="ECO:0000256" key="1">
    <source>
        <dbReference type="ARBA" id="ARBA00023015"/>
    </source>
</evidence>
<protein>
    <submittedName>
        <fullName evidence="5">Helix-turn-helix transcriptional regulator</fullName>
    </submittedName>
</protein>
<evidence type="ECO:0000313" key="5">
    <source>
        <dbReference type="EMBL" id="MBA4863877.1"/>
    </source>
</evidence>
<dbReference type="PROSITE" id="PS51118">
    <property type="entry name" value="HTH_HXLR"/>
    <property type="match status" value="1"/>
</dbReference>
<comment type="caution">
    <text evidence="5">The sequence shown here is derived from an EMBL/GenBank/DDBJ whole genome shotgun (WGS) entry which is preliminary data.</text>
</comment>
<dbReference type="InterPro" id="IPR036390">
    <property type="entry name" value="WH_DNA-bd_sf"/>
</dbReference>
<keyword evidence="2" id="KW-0238">DNA-binding</keyword>
<dbReference type="Gene3D" id="1.10.10.10">
    <property type="entry name" value="Winged helix-like DNA-binding domain superfamily/Winged helix DNA-binding domain"/>
    <property type="match status" value="1"/>
</dbReference>
<evidence type="ECO:0000313" key="6">
    <source>
        <dbReference type="Proteomes" id="UP000586976"/>
    </source>
</evidence>